<dbReference type="RefSeq" id="WP_016178315.1">
    <property type="nucleotide sequence ID" value="NZ_KE136357.1"/>
</dbReference>
<evidence type="ECO:0000313" key="2">
    <source>
        <dbReference type="EMBL" id="EOU23589.1"/>
    </source>
</evidence>
<dbReference type="Proteomes" id="UP000014104">
    <property type="component" value="Unassembled WGS sequence"/>
</dbReference>
<accession>A0AAV3J2P0</accession>
<dbReference type="EMBL" id="ASWL01000002">
    <property type="protein sequence ID" value="EOU23589.1"/>
    <property type="molecule type" value="Genomic_DNA"/>
</dbReference>
<dbReference type="Proteomes" id="UP000014107">
    <property type="component" value="Unassembled WGS sequence"/>
</dbReference>
<reference evidence="2 4" key="2">
    <citation type="submission" date="2013-03" db="EMBL/GenBank/DDBJ databases">
        <title>The Genome Sequence of Enterococcus avium ATCC_14025 (PacBio/Illumina hybrid assembly).</title>
        <authorList>
            <consortium name="The Broad Institute Genomics Platform"/>
            <consortium name="The Broad Institute Genome Sequencing Center for Infectious Disease"/>
            <person name="Earl A."/>
            <person name="Russ C."/>
            <person name="Gilmore M."/>
            <person name="Surin D."/>
            <person name="Walker B."/>
            <person name="Young S."/>
            <person name="Zeng Q."/>
            <person name="Gargeya S."/>
            <person name="Fitzgerald M."/>
            <person name="Haas B."/>
            <person name="Abouelleil A."/>
            <person name="Allen A.W."/>
            <person name="Alvarado L."/>
            <person name="Arachchi H.M."/>
            <person name="Berlin A.M."/>
            <person name="Chapman S.B."/>
            <person name="Gainer-Dewar J."/>
            <person name="Goldberg J."/>
            <person name="Griggs A."/>
            <person name="Gujja S."/>
            <person name="Hansen M."/>
            <person name="Howarth C."/>
            <person name="Imamovic A."/>
            <person name="Ireland A."/>
            <person name="Larimer J."/>
            <person name="McCowan C."/>
            <person name="Murphy C."/>
            <person name="Pearson M."/>
            <person name="Poon T.W."/>
            <person name="Priest M."/>
            <person name="Roberts A."/>
            <person name="Saif S."/>
            <person name="Shea T."/>
            <person name="Sisk P."/>
            <person name="Sykes S."/>
            <person name="Wortman J."/>
            <person name="Nusbaum C."/>
            <person name="Birren B."/>
        </authorList>
    </citation>
    <scope>NUCLEOTIDE SEQUENCE [LARGE SCALE GENOMIC DNA]</scope>
    <source>
        <strain evidence="2 4">ATCC 14025</strain>
    </source>
</reference>
<protein>
    <submittedName>
        <fullName evidence="2">Uncharacterized protein</fullName>
    </submittedName>
</protein>
<evidence type="ECO:0000313" key="3">
    <source>
        <dbReference type="Proteomes" id="UP000014104"/>
    </source>
</evidence>
<comment type="caution">
    <text evidence="2">The sequence shown here is derived from an EMBL/GenBank/DDBJ whole genome shotgun (WGS) entry which is preliminary data.</text>
</comment>
<dbReference type="GeneID" id="69571330"/>
<dbReference type="AlphaFoldDB" id="A0AAV3J2P0"/>
<sequence>MKDQVSIPEVREAIKRVKDITPVMNRTEFLQLIALYKRVLERYEKEEYLNGLPEE</sequence>
<dbReference type="EMBL" id="AHYV01000005">
    <property type="protein sequence ID" value="EOT51102.1"/>
    <property type="molecule type" value="Genomic_DNA"/>
</dbReference>
<name>A0AAV3J2P0_ENTAV</name>
<organism evidence="2 4">
    <name type="scientific">Enterococcus avium ATCC 14025</name>
    <dbReference type="NCBI Taxonomy" id="1140002"/>
    <lineage>
        <taxon>Bacteria</taxon>
        <taxon>Bacillati</taxon>
        <taxon>Bacillota</taxon>
        <taxon>Bacilli</taxon>
        <taxon>Lactobacillales</taxon>
        <taxon>Enterococcaceae</taxon>
        <taxon>Enterococcus</taxon>
    </lineage>
</organism>
<evidence type="ECO:0000313" key="1">
    <source>
        <dbReference type="EMBL" id="EOT51102.1"/>
    </source>
</evidence>
<evidence type="ECO:0000313" key="4">
    <source>
        <dbReference type="Proteomes" id="UP000014107"/>
    </source>
</evidence>
<proteinExistence type="predicted"/>
<keyword evidence="3" id="KW-1185">Reference proteome</keyword>
<reference evidence="1 3" key="1">
    <citation type="submission" date="2013-03" db="EMBL/GenBank/DDBJ databases">
        <title>The Genome Sequence of Enterococcus avium ATCC_14025 (Illumina only assembly).</title>
        <authorList>
            <consortium name="The Broad Institute Genomics Platform"/>
            <consortium name="The Broad Institute Genome Sequencing Center for Infectious Disease"/>
            <person name="Earl A."/>
            <person name="Russ C."/>
            <person name="Gilmore M."/>
            <person name="Surin D."/>
            <person name="Walker B."/>
            <person name="Young S."/>
            <person name="Zeng Q."/>
            <person name="Gargeya S."/>
            <person name="Fitzgerald M."/>
            <person name="Haas B."/>
            <person name="Abouelleil A."/>
            <person name="Allen A.W."/>
            <person name="Alvarado L."/>
            <person name="Arachchi H.M."/>
            <person name="Berlin A.M."/>
            <person name="Chapman S.B."/>
            <person name="Gainer-Dewar J."/>
            <person name="Goldberg J."/>
            <person name="Griggs A."/>
            <person name="Gujja S."/>
            <person name="Hansen M."/>
            <person name="Howarth C."/>
            <person name="Imamovic A."/>
            <person name="Ireland A."/>
            <person name="Larimer J."/>
            <person name="McCowan C."/>
            <person name="Murphy C."/>
            <person name="Pearson M."/>
            <person name="Poon T.W."/>
            <person name="Priest M."/>
            <person name="Roberts A."/>
            <person name="Saif S."/>
            <person name="Shea T."/>
            <person name="Sisk P."/>
            <person name="Sykes S."/>
            <person name="Wortman J."/>
            <person name="Nusbaum C."/>
            <person name="Birren B."/>
        </authorList>
    </citation>
    <scope>NUCLEOTIDE SEQUENCE [LARGE SCALE GENOMIC DNA]</scope>
    <source>
        <strain evidence="1 3">ATCC 14025</strain>
    </source>
</reference>
<gene>
    <name evidence="2" type="ORF">I570_01454</name>
    <name evidence="1" type="ORF">OMU_00431</name>
</gene>